<dbReference type="CDD" id="cd19608">
    <property type="entry name" value="GH113_mannanase-like"/>
    <property type="match status" value="1"/>
</dbReference>
<dbReference type="AlphaFoldDB" id="A0A1H8TXQ1"/>
<gene>
    <name evidence="1" type="ORF">SAMN04488134_104208</name>
    <name evidence="2" type="ORF">SAMN04488134_1211</name>
</gene>
<dbReference type="Gene3D" id="3.20.20.80">
    <property type="entry name" value="Glycosidases"/>
    <property type="match status" value="1"/>
</dbReference>
<dbReference type="InterPro" id="IPR055151">
    <property type="entry name" value="GH113"/>
</dbReference>
<name>A0A1H8TXQ1_9BACI</name>
<organism evidence="2 3">
    <name type="scientific">Amphibacillus marinus</name>
    <dbReference type="NCBI Taxonomy" id="872970"/>
    <lineage>
        <taxon>Bacteria</taxon>
        <taxon>Bacillati</taxon>
        <taxon>Bacillota</taxon>
        <taxon>Bacilli</taxon>
        <taxon>Bacillales</taxon>
        <taxon>Bacillaceae</taxon>
        <taxon>Amphibacillus</taxon>
    </lineage>
</organism>
<evidence type="ECO:0000313" key="1">
    <source>
        <dbReference type="EMBL" id="SEO18387.1"/>
    </source>
</evidence>
<evidence type="ECO:0008006" key="4">
    <source>
        <dbReference type="Google" id="ProtNLM"/>
    </source>
</evidence>
<dbReference type="EMBL" id="FODJ01000021">
    <property type="protein sequence ID" value="SEO95208.1"/>
    <property type="molecule type" value="Genomic_DNA"/>
</dbReference>
<dbReference type="EMBL" id="FODJ01000004">
    <property type="protein sequence ID" value="SEO18387.1"/>
    <property type="molecule type" value="Genomic_DNA"/>
</dbReference>
<reference evidence="2 3" key="1">
    <citation type="submission" date="2016-10" db="EMBL/GenBank/DDBJ databases">
        <authorList>
            <person name="de Groot N.N."/>
        </authorList>
    </citation>
    <scope>NUCLEOTIDE SEQUENCE [LARGE SCALE GENOMIC DNA]</scope>
    <source>
        <strain evidence="2 3">CGMCC 1.10434</strain>
    </source>
</reference>
<keyword evidence="3" id="KW-1185">Reference proteome</keyword>
<dbReference type="InterPro" id="IPR017853">
    <property type="entry name" value="GH"/>
</dbReference>
<dbReference type="STRING" id="872970.SAMN04488134_104208"/>
<accession>A0A1H8TXQ1</accession>
<dbReference type="SUPFAM" id="SSF51445">
    <property type="entry name" value="(Trans)glycosidases"/>
    <property type="match status" value="1"/>
</dbReference>
<dbReference type="Proteomes" id="UP000199300">
    <property type="component" value="Unassembled WGS sequence"/>
</dbReference>
<proteinExistence type="predicted"/>
<dbReference type="RefSeq" id="WP_177178252.1">
    <property type="nucleotide sequence ID" value="NZ_FODJ01000004.1"/>
</dbReference>
<protein>
    <recommendedName>
        <fullName evidence="4">Glycosyl hydrolase family 53</fullName>
    </recommendedName>
</protein>
<sequence>MKALFIKGFTYGWSGRKGDYLTDASFESMKKLKQTGAEWIALAFSVRQETLKKKEISFRYGETVTDYDIETALNNARKLNLKICLKPVVNCRDQLWRARIGFPDEAQQMWAAWFSEYTAFLVHYAEIAERFNCELFCIGCEMVGTEHKATEWYQVINAIRSVYKGLLTYNANHGKELAITWLDQIDILGTSAYYPVANKPRTSVNEMISNWQPVKARMKAWHERFAKPILFMEIGCRSASGCATMPWDFEHDDLPFDELEQANFYQSALEVFWDQPWFCGFFWWDWGTDLTNLAQDDRGFNIHGKQAEQVLKVWYEKKKSAAGERASNG</sequence>
<evidence type="ECO:0000313" key="3">
    <source>
        <dbReference type="Proteomes" id="UP000199300"/>
    </source>
</evidence>
<evidence type="ECO:0000313" key="2">
    <source>
        <dbReference type="EMBL" id="SEO95208.1"/>
    </source>
</evidence>
<dbReference type="Pfam" id="PF22612">
    <property type="entry name" value="GH113"/>
    <property type="match status" value="1"/>
</dbReference>